<feature type="site" description="Transition state stabilizer" evidence="9">
    <location>
        <position position="78"/>
    </location>
</feature>
<dbReference type="GO" id="GO:0008270">
    <property type="term" value="F:zinc ion binding"/>
    <property type="evidence" value="ECO:0007669"/>
    <property type="project" value="UniProtKB-UniRule"/>
</dbReference>
<evidence type="ECO:0000256" key="2">
    <source>
        <dbReference type="ARBA" id="ARBA00022670"/>
    </source>
</evidence>
<dbReference type="PANTHER" id="PTHR43126">
    <property type="entry name" value="D-ALANYL-D-ALANINE DIPEPTIDASE"/>
    <property type="match status" value="1"/>
</dbReference>
<evidence type="ECO:0000256" key="3">
    <source>
        <dbReference type="ARBA" id="ARBA00022723"/>
    </source>
</evidence>
<evidence type="ECO:0000256" key="5">
    <source>
        <dbReference type="ARBA" id="ARBA00022833"/>
    </source>
</evidence>
<evidence type="ECO:0000256" key="6">
    <source>
        <dbReference type="ARBA" id="ARBA00022997"/>
    </source>
</evidence>
<keyword evidence="8 10" id="KW-0961">Cell wall biogenesis/degradation</keyword>
<evidence type="ECO:0000256" key="1">
    <source>
        <dbReference type="ARBA" id="ARBA00001362"/>
    </source>
</evidence>
<accession>A0A964BS39</accession>
<gene>
    <name evidence="11" type="ORF">I4641_12435</name>
</gene>
<feature type="active site" description="Proton donor/acceptor" evidence="9">
    <location>
        <position position="203"/>
    </location>
</feature>
<evidence type="ECO:0000256" key="4">
    <source>
        <dbReference type="ARBA" id="ARBA00022801"/>
    </source>
</evidence>
<feature type="binding site" evidence="9">
    <location>
        <position position="134"/>
    </location>
    <ligand>
        <name>Zn(2+)</name>
        <dbReference type="ChEBI" id="CHEBI:29105"/>
        <note>catalytic</note>
    </ligand>
</feature>
<evidence type="ECO:0000256" key="7">
    <source>
        <dbReference type="ARBA" id="ARBA00023049"/>
    </source>
</evidence>
<dbReference type="Gene3D" id="3.30.1380.10">
    <property type="match status" value="1"/>
</dbReference>
<dbReference type="RefSeq" id="WP_229640853.1">
    <property type="nucleotide sequence ID" value="NZ_JADWDC010000028.1"/>
</dbReference>
<dbReference type="Proteomes" id="UP000729733">
    <property type="component" value="Unassembled WGS sequence"/>
</dbReference>
<proteinExistence type="inferred from homology"/>
<keyword evidence="5 9" id="KW-0862">Zinc</keyword>
<dbReference type="GO" id="GO:0071555">
    <property type="term" value="P:cell wall organization"/>
    <property type="evidence" value="ECO:0007669"/>
    <property type="project" value="UniProtKB-KW"/>
</dbReference>
<feature type="binding site" evidence="9">
    <location>
        <position position="141"/>
    </location>
    <ligand>
        <name>Zn(2+)</name>
        <dbReference type="ChEBI" id="CHEBI:29105"/>
        <note>catalytic</note>
    </ligand>
</feature>
<dbReference type="CDD" id="cd14843">
    <property type="entry name" value="D-Ala-D-Ala_dipeptidase_like"/>
    <property type="match status" value="1"/>
</dbReference>
<comment type="function">
    <text evidence="9 10">Catalyzes hydrolysis of the D-alanyl-D-alanine dipeptide.</text>
</comment>
<dbReference type="PIRSF" id="PIRSF026671">
    <property type="entry name" value="AA_dipeptidase"/>
    <property type="match status" value="1"/>
</dbReference>
<feature type="binding site" evidence="9">
    <location>
        <position position="206"/>
    </location>
    <ligand>
        <name>Zn(2+)</name>
        <dbReference type="ChEBI" id="CHEBI:29105"/>
        <note>catalytic</note>
    </ligand>
</feature>
<dbReference type="GO" id="GO:0006508">
    <property type="term" value="P:proteolysis"/>
    <property type="evidence" value="ECO:0007669"/>
    <property type="project" value="UniProtKB-KW"/>
</dbReference>
<dbReference type="AlphaFoldDB" id="A0A964BS39"/>
<evidence type="ECO:0000313" key="12">
    <source>
        <dbReference type="Proteomes" id="UP000729733"/>
    </source>
</evidence>
<dbReference type="InterPro" id="IPR009045">
    <property type="entry name" value="Zn_M74/Hedgehog-like"/>
</dbReference>
<keyword evidence="2 9" id="KW-0645">Protease</keyword>
<dbReference type="GO" id="GO:0008237">
    <property type="term" value="F:metallopeptidase activity"/>
    <property type="evidence" value="ECO:0007669"/>
    <property type="project" value="UniProtKB-KW"/>
</dbReference>
<dbReference type="PANTHER" id="PTHR43126:SF2">
    <property type="entry name" value="D-ALANYL-D-ALANINE DIPEPTIDASE"/>
    <property type="match status" value="1"/>
</dbReference>
<dbReference type="GO" id="GO:0160237">
    <property type="term" value="F:D-Ala-D-Ala dipeptidase activity"/>
    <property type="evidence" value="ECO:0007669"/>
    <property type="project" value="UniProtKB-EC"/>
</dbReference>
<keyword evidence="7 9" id="KW-0482">Metalloprotease</keyword>
<keyword evidence="4 9" id="KW-0378">Hydrolase</keyword>
<evidence type="ECO:0000256" key="8">
    <source>
        <dbReference type="ARBA" id="ARBA00023316"/>
    </source>
</evidence>
<comment type="catalytic activity">
    <reaction evidence="1 9 10">
        <text>D-alanyl-D-alanine + H2O = 2 D-alanine</text>
        <dbReference type="Rhea" id="RHEA:20661"/>
        <dbReference type="ChEBI" id="CHEBI:15377"/>
        <dbReference type="ChEBI" id="CHEBI:57416"/>
        <dbReference type="ChEBI" id="CHEBI:57822"/>
        <dbReference type="EC" id="3.4.13.22"/>
    </reaction>
</comment>
<evidence type="ECO:0000256" key="9">
    <source>
        <dbReference type="HAMAP-Rule" id="MF_01924"/>
    </source>
</evidence>
<keyword evidence="12" id="KW-1185">Reference proteome</keyword>
<keyword evidence="6 9" id="KW-0224">Dipeptidase</keyword>
<dbReference type="Pfam" id="PF01427">
    <property type="entry name" value="Peptidase_M15"/>
    <property type="match status" value="1"/>
</dbReference>
<comment type="caution">
    <text evidence="11">The sequence shown here is derived from an EMBL/GenBank/DDBJ whole genome shotgun (WGS) entry which is preliminary data.</text>
</comment>
<comment type="cofactor">
    <cofactor evidence="9">
        <name>Zn(2+)</name>
        <dbReference type="ChEBI" id="CHEBI:29105"/>
    </cofactor>
    <text evidence="9">Binds 1 zinc ion per subunit.</text>
</comment>
<evidence type="ECO:0000313" key="11">
    <source>
        <dbReference type="EMBL" id="MCC0177787.1"/>
    </source>
</evidence>
<dbReference type="HAMAP" id="MF_01924">
    <property type="entry name" value="A_A_dipeptidase"/>
    <property type="match status" value="1"/>
</dbReference>
<dbReference type="EC" id="3.4.13.22" evidence="9 10"/>
<keyword evidence="3 9" id="KW-0479">Metal-binding</keyword>
<dbReference type="SUPFAM" id="SSF55166">
    <property type="entry name" value="Hedgehog/DD-peptidase"/>
    <property type="match status" value="1"/>
</dbReference>
<name>A0A964BS39_9CYAN</name>
<sequence>MKPYHQIPIKDCGEPLIAIPLSNFAVELPHPYVKLGAEYGERSPYCLRQGVVKALLQAQFILEKRYPHWKIKIYDAYRPVGVQQFMVNYTYETLVKSHNLPEKQLSAQQRQDLWGQVYQLWAAPSLDRKMPPPHSTGAAVDVTIVNDRGEALDMGGEIDELSERSHPDYYISDRDGENQQYHFNRQLLYRVMTKAGFCQHPREWWHFSLGDQMWAWLRDRNQLTDKSVQTARYGRV</sequence>
<protein>
    <recommendedName>
        <fullName evidence="9 10">D-alanyl-D-alanine dipeptidase</fullName>
        <shortName evidence="9 10">D-Ala-D-Ala dipeptidase</shortName>
        <ecNumber evidence="9 10">3.4.13.22</ecNumber>
    </recommendedName>
</protein>
<dbReference type="InterPro" id="IPR000755">
    <property type="entry name" value="A_A_dipeptidase"/>
</dbReference>
<comment type="similarity">
    <text evidence="9 10">Belongs to the peptidase M15D family.</text>
</comment>
<organism evidence="11 12">
    <name type="scientific">Waterburya agarophytonicola KI4</name>
    <dbReference type="NCBI Taxonomy" id="2874699"/>
    <lineage>
        <taxon>Bacteria</taxon>
        <taxon>Bacillati</taxon>
        <taxon>Cyanobacteriota</taxon>
        <taxon>Cyanophyceae</taxon>
        <taxon>Pleurocapsales</taxon>
        <taxon>Hyellaceae</taxon>
        <taxon>Waterburya</taxon>
        <taxon>Waterburya agarophytonicola</taxon>
    </lineage>
</organism>
<dbReference type="EMBL" id="JADWDC010000028">
    <property type="protein sequence ID" value="MCC0177787.1"/>
    <property type="molecule type" value="Genomic_DNA"/>
</dbReference>
<reference evidence="11" key="1">
    <citation type="journal article" date="2021" name="Antonie Van Leeuwenhoek">
        <title>Draft genome and description of Waterburya agarophytonicola gen. nov. sp. nov. (Pleurocapsales, Cyanobacteria): a seaweed symbiont.</title>
        <authorList>
            <person name="Bonthond G."/>
            <person name="Shalygin S."/>
            <person name="Bayer T."/>
            <person name="Weinberger F."/>
        </authorList>
    </citation>
    <scope>NUCLEOTIDE SEQUENCE</scope>
    <source>
        <strain evidence="11">KI4</strain>
    </source>
</reference>
<evidence type="ECO:0000256" key="10">
    <source>
        <dbReference type="PIRNR" id="PIRNR026671"/>
    </source>
</evidence>